<accession>A0A084WHA7</accession>
<evidence type="ECO:0000313" key="3">
    <source>
        <dbReference type="EnsemblMetazoa" id="ASIC017615-PA"/>
    </source>
</evidence>
<feature type="compositionally biased region" description="Low complexity" evidence="1">
    <location>
        <begin position="86"/>
        <end position="95"/>
    </location>
</feature>
<sequence>MDTVGEAEGGARPLALDSRPLNEATKDLYPPRVEQLLASPRRVGELGFNQMIGTTTHTYKETLYLIHYMHLHLAIPIDLTTWSSLSMPSSTSPATRGSTSSSTPR</sequence>
<protein>
    <submittedName>
        <fullName evidence="2 3">3-oxoacyl-ACP reductase</fullName>
    </submittedName>
</protein>
<dbReference type="EMBL" id="KE525346">
    <property type="protein sequence ID" value="KFB49601.1"/>
    <property type="molecule type" value="Genomic_DNA"/>
</dbReference>
<evidence type="ECO:0000256" key="1">
    <source>
        <dbReference type="SAM" id="MobiDB-lite"/>
    </source>
</evidence>
<feature type="region of interest" description="Disordered" evidence="1">
    <location>
        <begin position="1"/>
        <end position="28"/>
    </location>
</feature>
<keyword evidence="4" id="KW-1185">Reference proteome</keyword>
<evidence type="ECO:0000313" key="4">
    <source>
        <dbReference type="Proteomes" id="UP000030765"/>
    </source>
</evidence>
<dbReference type="AlphaFoldDB" id="A0A084WHA7"/>
<name>A0A084WHA7_ANOSI</name>
<gene>
    <name evidence="2" type="ORF">ZHAS_00017615</name>
</gene>
<dbReference type="EMBL" id="ATLV01023799">
    <property type="status" value="NOT_ANNOTATED_CDS"/>
    <property type="molecule type" value="Genomic_DNA"/>
</dbReference>
<organism evidence="2">
    <name type="scientific">Anopheles sinensis</name>
    <name type="common">Mosquito</name>
    <dbReference type="NCBI Taxonomy" id="74873"/>
    <lineage>
        <taxon>Eukaryota</taxon>
        <taxon>Metazoa</taxon>
        <taxon>Ecdysozoa</taxon>
        <taxon>Arthropoda</taxon>
        <taxon>Hexapoda</taxon>
        <taxon>Insecta</taxon>
        <taxon>Pterygota</taxon>
        <taxon>Neoptera</taxon>
        <taxon>Endopterygota</taxon>
        <taxon>Diptera</taxon>
        <taxon>Nematocera</taxon>
        <taxon>Culicoidea</taxon>
        <taxon>Culicidae</taxon>
        <taxon>Anophelinae</taxon>
        <taxon>Anopheles</taxon>
    </lineage>
</organism>
<reference evidence="2 4" key="1">
    <citation type="journal article" date="2014" name="BMC Genomics">
        <title>Genome sequence of Anopheles sinensis provides insight into genetics basis of mosquito competence for malaria parasites.</title>
        <authorList>
            <person name="Zhou D."/>
            <person name="Zhang D."/>
            <person name="Ding G."/>
            <person name="Shi L."/>
            <person name="Hou Q."/>
            <person name="Ye Y."/>
            <person name="Xu Y."/>
            <person name="Zhou H."/>
            <person name="Xiong C."/>
            <person name="Li S."/>
            <person name="Yu J."/>
            <person name="Hong S."/>
            <person name="Yu X."/>
            <person name="Zou P."/>
            <person name="Chen C."/>
            <person name="Chang X."/>
            <person name="Wang W."/>
            <person name="Lv Y."/>
            <person name="Sun Y."/>
            <person name="Ma L."/>
            <person name="Shen B."/>
            <person name="Zhu C."/>
        </authorList>
    </citation>
    <scope>NUCLEOTIDE SEQUENCE [LARGE SCALE GENOMIC DNA]</scope>
</reference>
<dbReference type="Proteomes" id="UP000030765">
    <property type="component" value="Unassembled WGS sequence"/>
</dbReference>
<dbReference type="EnsemblMetazoa" id="ASIC017615-RA">
    <property type="protein sequence ID" value="ASIC017615-PA"/>
    <property type="gene ID" value="ASIC017615"/>
</dbReference>
<proteinExistence type="predicted"/>
<feature type="region of interest" description="Disordered" evidence="1">
    <location>
        <begin position="86"/>
        <end position="105"/>
    </location>
</feature>
<feature type="compositionally biased region" description="Polar residues" evidence="1">
    <location>
        <begin position="96"/>
        <end position="105"/>
    </location>
</feature>
<evidence type="ECO:0000313" key="2">
    <source>
        <dbReference type="EMBL" id="KFB49601.1"/>
    </source>
</evidence>
<reference evidence="3" key="2">
    <citation type="submission" date="2020-05" db="UniProtKB">
        <authorList>
            <consortium name="EnsemblMetazoa"/>
        </authorList>
    </citation>
    <scope>IDENTIFICATION</scope>
</reference>
<dbReference type="VEuPathDB" id="VectorBase:ASIC017615"/>